<gene>
    <name evidence="1" type="ORF">Cpir12675_005477</name>
</gene>
<name>A0ABR3YPH5_9PEZI</name>
<organism evidence="1 2">
    <name type="scientific">Ceratocystis pirilliformis</name>
    <dbReference type="NCBI Taxonomy" id="259994"/>
    <lineage>
        <taxon>Eukaryota</taxon>
        <taxon>Fungi</taxon>
        <taxon>Dikarya</taxon>
        <taxon>Ascomycota</taxon>
        <taxon>Pezizomycotina</taxon>
        <taxon>Sordariomycetes</taxon>
        <taxon>Hypocreomycetidae</taxon>
        <taxon>Microascales</taxon>
        <taxon>Ceratocystidaceae</taxon>
        <taxon>Ceratocystis</taxon>
    </lineage>
</organism>
<evidence type="ECO:0000313" key="1">
    <source>
        <dbReference type="EMBL" id="KAL1890258.1"/>
    </source>
</evidence>
<reference evidence="1 2" key="1">
    <citation type="journal article" date="2024" name="IMA Fungus">
        <title>IMA Genome - F19 : A genome assembly and annotation guide to empower mycologists, including annotated draft genome sequences of Ceratocystis pirilliformis, Diaporthe australafricana, Fusarium ophioides, Paecilomyces lecythidis, and Sporothrix stenoceras.</title>
        <authorList>
            <person name="Aylward J."/>
            <person name="Wilson A.M."/>
            <person name="Visagie C.M."/>
            <person name="Spraker J."/>
            <person name="Barnes I."/>
            <person name="Buitendag C."/>
            <person name="Ceriani C."/>
            <person name="Del Mar Angel L."/>
            <person name="du Plessis D."/>
            <person name="Fuchs T."/>
            <person name="Gasser K."/>
            <person name="Kramer D."/>
            <person name="Li W."/>
            <person name="Munsamy K."/>
            <person name="Piso A."/>
            <person name="Price J.L."/>
            <person name="Sonnekus B."/>
            <person name="Thomas C."/>
            <person name="van der Nest A."/>
            <person name="van Dijk A."/>
            <person name="van Heerden A."/>
            <person name="van Vuuren N."/>
            <person name="Yilmaz N."/>
            <person name="Duong T.A."/>
            <person name="van der Merwe N.A."/>
            <person name="Wingfield M.J."/>
            <person name="Wingfield B.D."/>
        </authorList>
    </citation>
    <scope>NUCLEOTIDE SEQUENCE [LARGE SCALE GENOMIC DNA]</scope>
    <source>
        <strain evidence="1 2">CMW 12675</strain>
    </source>
</reference>
<accession>A0ABR3YPH5</accession>
<dbReference type="Proteomes" id="UP001583280">
    <property type="component" value="Unassembled WGS sequence"/>
</dbReference>
<sequence length="224" mass="25204">MRSGPRSHLCATSHSVHMTYPGLAMFDIVHTLGADSMFGETVRRLRALRRLPTSLVLPEGWGTELDGLPKELAALLNLNPGETTATGNTYHTLATVVALCLECEEASENILMCFAFLRAMDARFQQLLNVKDLPALVLMAWWYARLVKFDSEEILRRARVEGQDICVYVESWGHMSSDIMTALEYPKKVLGVNQDFIDNMRRKPAKISLKPSLCQHPHGFKKTD</sequence>
<evidence type="ECO:0000313" key="2">
    <source>
        <dbReference type="Proteomes" id="UP001583280"/>
    </source>
</evidence>
<comment type="caution">
    <text evidence="1">The sequence shown here is derived from an EMBL/GenBank/DDBJ whole genome shotgun (WGS) entry which is preliminary data.</text>
</comment>
<dbReference type="EMBL" id="JAWDJO010000189">
    <property type="protein sequence ID" value="KAL1890258.1"/>
    <property type="molecule type" value="Genomic_DNA"/>
</dbReference>
<keyword evidence="2" id="KW-1185">Reference proteome</keyword>
<protein>
    <submittedName>
        <fullName evidence="1">Uncharacterized protein</fullName>
    </submittedName>
</protein>
<proteinExistence type="predicted"/>